<dbReference type="SUPFAM" id="SSF53756">
    <property type="entry name" value="UDP-Glycosyltransferase/glycogen phosphorylase"/>
    <property type="match status" value="1"/>
</dbReference>
<dbReference type="GO" id="GO:0016757">
    <property type="term" value="F:glycosyltransferase activity"/>
    <property type="evidence" value="ECO:0007669"/>
    <property type="project" value="UniProtKB-ARBA"/>
</dbReference>
<evidence type="ECO:0000259" key="2">
    <source>
        <dbReference type="Pfam" id="PF06722"/>
    </source>
</evidence>
<dbReference type="PANTHER" id="PTHR48050:SF13">
    <property type="entry name" value="STEROL 3-BETA-GLUCOSYLTRANSFERASE UGT80A2"/>
    <property type="match status" value="1"/>
</dbReference>
<gene>
    <name evidence="3" type="ORF">JHE00_10565</name>
</gene>
<dbReference type="RefSeq" id="WP_200317404.1">
    <property type="nucleotide sequence ID" value="NZ_JAENJH010000002.1"/>
</dbReference>
<evidence type="ECO:0000313" key="3">
    <source>
        <dbReference type="EMBL" id="MBK1784769.1"/>
    </source>
</evidence>
<dbReference type="EMBL" id="JAENJH010000002">
    <property type="protein sequence ID" value="MBK1784769.1"/>
    <property type="molecule type" value="Genomic_DNA"/>
</dbReference>
<dbReference type="PANTHER" id="PTHR48050">
    <property type="entry name" value="STEROL 3-BETA-GLUCOSYLTRANSFERASE"/>
    <property type="match status" value="1"/>
</dbReference>
<dbReference type="InterPro" id="IPR010610">
    <property type="entry name" value="EryCIII-like_C"/>
</dbReference>
<sequence>MRLLFSAVPAHGHVLPLAPLMSAALDLGHEVAVVVSAGAAELVRAELPAGVEHLPAGPMPVELAVEAAKRTGGEVMTPSVEGIGETFGGVLLDTTADEAVEAARAWRADVVLSEIYCTVGATVAATLGLPWHRVTMTAAIPADWQSAIEKAAAARHEARGIRPGAPASVLGLWPPLLRDTDDAAGEPGVPVLPVRSRAHRRPSATAPCAPASAGTGRPKVLVTLGTVFSDSAVLAAVVDAVAENPVDVVATLGLALQGEQVVGEDRRGAGGGEVTFVPFVPIDELLRGVDVVVGVGGAGTVLASLSHGVPLVLWPQGADQPAITDRVVAAGAGVRVSSVADVRSAVAEVLGSADVRKRAEEVASSMAEAADPRDAIRSVTEPGSVSP</sequence>
<reference evidence="3" key="1">
    <citation type="submission" date="2020-12" db="EMBL/GenBank/DDBJ databases">
        <title>Prauserella sp. ASG 168, a novel actinomycete isolated from cave rock.</title>
        <authorList>
            <person name="Suriyachadkun C."/>
        </authorList>
    </citation>
    <scope>NUCLEOTIDE SEQUENCE</scope>
    <source>
        <strain evidence="3">ASG 168</strain>
    </source>
</reference>
<dbReference type="Proteomes" id="UP000635245">
    <property type="component" value="Unassembled WGS sequence"/>
</dbReference>
<feature type="region of interest" description="Disordered" evidence="1">
    <location>
        <begin position="362"/>
        <end position="387"/>
    </location>
</feature>
<dbReference type="Gene3D" id="3.40.50.2000">
    <property type="entry name" value="Glycogen Phosphorylase B"/>
    <property type="match status" value="2"/>
</dbReference>
<accession>A0A934QSX4</accession>
<dbReference type="InterPro" id="IPR050426">
    <property type="entry name" value="Glycosyltransferase_28"/>
</dbReference>
<keyword evidence="4" id="KW-1185">Reference proteome</keyword>
<evidence type="ECO:0000313" key="4">
    <source>
        <dbReference type="Proteomes" id="UP000635245"/>
    </source>
</evidence>
<proteinExistence type="predicted"/>
<dbReference type="AlphaFoldDB" id="A0A934QSX4"/>
<name>A0A934QSX4_9PSEU</name>
<evidence type="ECO:0000256" key="1">
    <source>
        <dbReference type="SAM" id="MobiDB-lite"/>
    </source>
</evidence>
<feature type="domain" description="Erythromycin biosynthesis protein CIII-like C-terminal" evidence="2">
    <location>
        <begin position="272"/>
        <end position="378"/>
    </location>
</feature>
<comment type="caution">
    <text evidence="3">The sequence shown here is derived from an EMBL/GenBank/DDBJ whole genome shotgun (WGS) entry which is preliminary data.</text>
</comment>
<organism evidence="3 4">
    <name type="scientific">Prauserella cavernicola</name>
    <dbReference type="NCBI Taxonomy" id="2800127"/>
    <lineage>
        <taxon>Bacteria</taxon>
        <taxon>Bacillati</taxon>
        <taxon>Actinomycetota</taxon>
        <taxon>Actinomycetes</taxon>
        <taxon>Pseudonocardiales</taxon>
        <taxon>Pseudonocardiaceae</taxon>
        <taxon>Prauserella</taxon>
    </lineage>
</organism>
<dbReference type="Pfam" id="PF06722">
    <property type="entry name" value="EryCIII-like_C"/>
    <property type="match status" value="1"/>
</dbReference>
<protein>
    <submittedName>
        <fullName evidence="3">Glycosyltransferase</fullName>
    </submittedName>
</protein>